<feature type="domain" description="Peptidase M56" evidence="2">
    <location>
        <begin position="11"/>
        <end position="344"/>
    </location>
</feature>
<dbReference type="Pfam" id="PF05569">
    <property type="entry name" value="Peptidase_M56"/>
    <property type="match status" value="1"/>
</dbReference>
<protein>
    <recommendedName>
        <fullName evidence="2">Peptidase M56 domain-containing protein</fullName>
    </recommendedName>
</protein>
<name>A0A1A5YJS3_9BACL</name>
<dbReference type="InterPro" id="IPR008756">
    <property type="entry name" value="Peptidase_M56"/>
</dbReference>
<feature type="transmembrane region" description="Helical" evidence="1">
    <location>
        <begin position="6"/>
        <end position="28"/>
    </location>
</feature>
<dbReference type="Proteomes" id="UP000092024">
    <property type="component" value="Unassembled WGS sequence"/>
</dbReference>
<evidence type="ECO:0000313" key="3">
    <source>
        <dbReference type="EMBL" id="OBR65640.1"/>
    </source>
</evidence>
<accession>A0A1A5YJS3</accession>
<dbReference type="STRING" id="1844972.A7K91_13745"/>
<dbReference type="EMBL" id="LYPA01000054">
    <property type="protein sequence ID" value="OBR65640.1"/>
    <property type="molecule type" value="Genomic_DNA"/>
</dbReference>
<gene>
    <name evidence="3" type="ORF">A7K91_13745</name>
</gene>
<feature type="transmembrane region" description="Helical" evidence="1">
    <location>
        <begin position="149"/>
        <end position="168"/>
    </location>
</feature>
<organism evidence="3 4">
    <name type="scientific">Paenibacillus oryzae</name>
    <dbReference type="NCBI Taxonomy" id="1844972"/>
    <lineage>
        <taxon>Bacteria</taxon>
        <taxon>Bacillati</taxon>
        <taxon>Bacillota</taxon>
        <taxon>Bacilli</taxon>
        <taxon>Bacillales</taxon>
        <taxon>Paenibacillaceae</taxon>
        <taxon>Paenibacillus</taxon>
    </lineage>
</organism>
<evidence type="ECO:0000259" key="2">
    <source>
        <dbReference type="Pfam" id="PF05569"/>
    </source>
</evidence>
<sequence>MISPDFIFKAFVSSSLSAVIILVLILLIRKQRWHRPSPKAIQLLWMLALVKLLIPVAPESPISLFNLLPQPIAEWQLENQTSMLHPGSTSAFLVGTEQSTAEAQSANELQQYSPQIAAAHAGADKHIAAGSQTSSSYENSHKPFSWFKAAGWIWLCGILIISCYYLFVHIRFRRRLLSSRELAGAQASSVLEEVRKGLGITRPIPVYEAEDIRSPFLYGVWKSAIYIPKDIAAIANARQLRHIFAHELNHYKRKDLWHNLLWMLAALVHWYNPLVWLAVKKASGDRETACDASTLEALGEREATPYGMTLLMMSRLLARNTAPKVNLSHFYHNKNELKERISMISQFKKGANRLTIISVLSALVIGAVLLTNPLQNSITSSVKAQTAASFELIRPINSYKYFSSLDRSRAFTDMVFKVPDYLPDGYQLENIDLHQGYLNGNKDVLTFTFAARYGQEDERILELVIAEGNPLDRNELLIGTYSLAPYSWGKAYDSAFKQNPATVGGIQGALLTETQSFEKHKPEIAKSFMWQDDGNWYALQYYSENHNMKTGEPFYRRNISEEEMEKIVSSFTPPEQLKQTRYDGDQKSFELYNETDLAQAVKLLGFDIKFPFQLPGTPLVLYDASLQRGADRHPDYAYKTEADALRNAYRVTKSTLGFGLNDELNFYQSKAAPFDTSKLSFQRNLKLDGYGIGVYTDPGFVYHGPIHEDGHFRDASGNTEKKSQTYYLWEHNGIHYAAVFLGMDNDQEGKLKALLEAPLEQMYNN</sequence>
<dbReference type="InterPro" id="IPR052173">
    <property type="entry name" value="Beta-lactam_resp_regulator"/>
</dbReference>
<reference evidence="3 4" key="1">
    <citation type="submission" date="2016-05" db="EMBL/GenBank/DDBJ databases">
        <title>Paenibacillus oryzae. sp. nov., isolated from the rice root.</title>
        <authorList>
            <person name="Zhang J."/>
            <person name="Zhang X."/>
        </authorList>
    </citation>
    <scope>NUCLEOTIDE SEQUENCE [LARGE SCALE GENOMIC DNA]</scope>
    <source>
        <strain evidence="3 4">1DrF-4</strain>
    </source>
</reference>
<comment type="caution">
    <text evidence="3">The sequence shown here is derived from an EMBL/GenBank/DDBJ whole genome shotgun (WGS) entry which is preliminary data.</text>
</comment>
<keyword evidence="1" id="KW-1133">Transmembrane helix</keyword>
<evidence type="ECO:0000313" key="4">
    <source>
        <dbReference type="Proteomes" id="UP000092024"/>
    </source>
</evidence>
<evidence type="ECO:0000256" key="1">
    <source>
        <dbReference type="SAM" id="Phobius"/>
    </source>
</evidence>
<dbReference type="PANTHER" id="PTHR34978">
    <property type="entry name" value="POSSIBLE SENSOR-TRANSDUCER PROTEIN BLAR"/>
    <property type="match status" value="1"/>
</dbReference>
<dbReference type="OrthoDB" id="9762883at2"/>
<dbReference type="PANTHER" id="PTHR34978:SF3">
    <property type="entry name" value="SLR0241 PROTEIN"/>
    <property type="match status" value="1"/>
</dbReference>
<feature type="transmembrane region" description="Helical" evidence="1">
    <location>
        <begin position="40"/>
        <end position="58"/>
    </location>
</feature>
<keyword evidence="1" id="KW-0472">Membrane</keyword>
<dbReference type="AlphaFoldDB" id="A0A1A5YJS3"/>
<keyword evidence="1" id="KW-0812">Transmembrane</keyword>
<feature type="transmembrane region" description="Helical" evidence="1">
    <location>
        <begin position="350"/>
        <end position="370"/>
    </location>
</feature>
<dbReference type="RefSeq" id="WP_068682923.1">
    <property type="nucleotide sequence ID" value="NZ_LYPA01000054.1"/>
</dbReference>
<keyword evidence="4" id="KW-1185">Reference proteome</keyword>
<proteinExistence type="predicted"/>
<dbReference type="CDD" id="cd07341">
    <property type="entry name" value="M56_BlaR1_MecR1_like"/>
    <property type="match status" value="1"/>
</dbReference>